<name>A0AAW3JSC5_9FIRM</name>
<evidence type="ECO:0000313" key="2">
    <source>
        <dbReference type="EMBL" id="KQC85089.1"/>
    </source>
</evidence>
<gene>
    <name evidence="2" type="ORF">APZ18_10310</name>
</gene>
<evidence type="ECO:0000256" key="1">
    <source>
        <dbReference type="SAM" id="SignalP"/>
    </source>
</evidence>
<reference evidence="2 3" key="1">
    <citation type="submission" date="2015-10" db="EMBL/GenBank/DDBJ databases">
        <title>Butyribacter intestini gen. nov., sp. nov., a butyric acid-producing bacterium of the family Lachnospiraceae isolated from the human faeces.</title>
        <authorList>
            <person name="Zou Y."/>
            <person name="Xue W."/>
            <person name="Luo G."/>
            <person name="Lv M."/>
        </authorList>
    </citation>
    <scope>NUCLEOTIDE SEQUENCE [LARGE SCALE GENOMIC DNA]</scope>
    <source>
        <strain evidence="2 3">TF01-11</strain>
    </source>
</reference>
<proteinExistence type="predicted"/>
<dbReference type="RefSeq" id="WP_055944594.1">
    <property type="nucleotide sequence ID" value="NZ_LLKB01000005.1"/>
</dbReference>
<keyword evidence="3" id="KW-1185">Reference proteome</keyword>
<organism evidence="2 3">
    <name type="scientific">Butyribacter intestini</name>
    <dbReference type="NCBI Taxonomy" id="1703332"/>
    <lineage>
        <taxon>Bacteria</taxon>
        <taxon>Bacillati</taxon>
        <taxon>Bacillota</taxon>
        <taxon>Clostridia</taxon>
        <taxon>Lachnospirales</taxon>
        <taxon>Lachnospiraceae</taxon>
        <taxon>Butyribacter</taxon>
    </lineage>
</organism>
<evidence type="ECO:0008006" key="4">
    <source>
        <dbReference type="Google" id="ProtNLM"/>
    </source>
</evidence>
<accession>A0AAW3JSC5</accession>
<keyword evidence="1" id="KW-0732">Signal</keyword>
<dbReference type="EMBL" id="LLKB01000005">
    <property type="protein sequence ID" value="KQC85089.1"/>
    <property type="molecule type" value="Genomic_DNA"/>
</dbReference>
<dbReference type="Proteomes" id="UP000050833">
    <property type="component" value="Unassembled WGS sequence"/>
</dbReference>
<protein>
    <recommendedName>
        <fullName evidence="4">DUF4358 domain-containing protein</fullName>
    </recommendedName>
</protein>
<feature type="chain" id="PRO_5043901634" description="DUF4358 domain-containing protein" evidence="1">
    <location>
        <begin position="30"/>
        <end position="164"/>
    </location>
</feature>
<dbReference type="AlphaFoldDB" id="A0AAW3JSC5"/>
<feature type="signal peptide" evidence="1">
    <location>
        <begin position="1"/>
        <end position="29"/>
    </location>
</feature>
<sequence>MKNKKLFLGTVLVLLVSMLLGVNVNSASAKDSKEKKACAAAIKATGNVKKITYKSTTASDFDAISFTHQKKVASSFFVTSDNMAYCVCVARAKNVNYAKKLYKAFKNYKYNKTHDTYFKKDYTKSEQRVLKNAVYGRKGKYVWYISMGNTTNNKKGERAVKKVL</sequence>
<comment type="caution">
    <text evidence="2">The sequence shown here is derived from an EMBL/GenBank/DDBJ whole genome shotgun (WGS) entry which is preliminary data.</text>
</comment>
<evidence type="ECO:0000313" key="3">
    <source>
        <dbReference type="Proteomes" id="UP000050833"/>
    </source>
</evidence>